<protein>
    <submittedName>
        <fullName evidence="1">Uncharacterized protein</fullName>
    </submittedName>
</protein>
<evidence type="ECO:0000313" key="1">
    <source>
        <dbReference type="EMBL" id="CEK68122.1"/>
    </source>
</evidence>
<sequence>MAFRWTHPHLGINKTLKGKVSRCDQDFIIHCVPLVKEKNRPNNAFPNVLPHGISG</sequence>
<gene>
    <name evidence="1" type="primary">ORF65144</name>
</gene>
<dbReference type="AlphaFoldDB" id="A0A0B6ZIB3"/>
<dbReference type="EMBL" id="HACG01021257">
    <property type="protein sequence ID" value="CEK68122.1"/>
    <property type="molecule type" value="Transcribed_RNA"/>
</dbReference>
<name>A0A0B6ZIB3_9EUPU</name>
<feature type="non-terminal residue" evidence="1">
    <location>
        <position position="55"/>
    </location>
</feature>
<organism evidence="1">
    <name type="scientific">Arion vulgaris</name>
    <dbReference type="NCBI Taxonomy" id="1028688"/>
    <lineage>
        <taxon>Eukaryota</taxon>
        <taxon>Metazoa</taxon>
        <taxon>Spiralia</taxon>
        <taxon>Lophotrochozoa</taxon>
        <taxon>Mollusca</taxon>
        <taxon>Gastropoda</taxon>
        <taxon>Heterobranchia</taxon>
        <taxon>Euthyneura</taxon>
        <taxon>Panpulmonata</taxon>
        <taxon>Eupulmonata</taxon>
        <taxon>Stylommatophora</taxon>
        <taxon>Helicina</taxon>
        <taxon>Arionoidea</taxon>
        <taxon>Arionidae</taxon>
        <taxon>Arion</taxon>
    </lineage>
</organism>
<accession>A0A0B6ZIB3</accession>
<proteinExistence type="predicted"/>
<reference evidence="1" key="1">
    <citation type="submission" date="2014-12" db="EMBL/GenBank/DDBJ databases">
        <title>Insight into the proteome of Arion vulgaris.</title>
        <authorList>
            <person name="Aradska J."/>
            <person name="Bulat T."/>
            <person name="Smidak R."/>
            <person name="Sarate P."/>
            <person name="Gangsoo J."/>
            <person name="Sialana F."/>
            <person name="Bilban M."/>
            <person name="Lubec G."/>
        </authorList>
    </citation>
    <scope>NUCLEOTIDE SEQUENCE</scope>
    <source>
        <tissue evidence="1">Skin</tissue>
    </source>
</reference>